<protein>
    <submittedName>
        <fullName evidence="2">DsbA family protein</fullName>
    </submittedName>
</protein>
<evidence type="ECO:0000259" key="1">
    <source>
        <dbReference type="Pfam" id="PF01323"/>
    </source>
</evidence>
<evidence type="ECO:0000313" key="3">
    <source>
        <dbReference type="Proteomes" id="UP001198983"/>
    </source>
</evidence>
<dbReference type="RefSeq" id="WP_228416170.1">
    <property type="nucleotide sequence ID" value="NZ_CP081135.1"/>
</dbReference>
<dbReference type="KEGG" id="tem:JW646_19935"/>
<gene>
    <name evidence="2" type="ORF">JW646_19935</name>
</gene>
<dbReference type="Proteomes" id="UP001198983">
    <property type="component" value="Chromosome"/>
</dbReference>
<dbReference type="Gene3D" id="3.40.30.10">
    <property type="entry name" value="Glutaredoxin"/>
    <property type="match status" value="1"/>
</dbReference>
<dbReference type="InterPro" id="IPR001853">
    <property type="entry name" value="DSBA-like_thioredoxin_dom"/>
</dbReference>
<dbReference type="PANTHER" id="PTHR13887:SF33">
    <property type="entry name" value="ISOMERASE"/>
    <property type="match status" value="1"/>
</dbReference>
<name>A0AAX2ZGG2_9FIRM</name>
<feature type="domain" description="DSBA-like thioredoxin" evidence="1">
    <location>
        <begin position="5"/>
        <end position="192"/>
    </location>
</feature>
<evidence type="ECO:0000313" key="2">
    <source>
        <dbReference type="EMBL" id="UEL47860.1"/>
    </source>
</evidence>
<sequence length="199" mass="23462">MSLKIKVYLDYICPFCIIAMKSFCDVIKNKNIEVELIPFEICKVGEEKLNPLEDEDVANLWREEIFPASKKLNMNLNIPTIIPHPYTNLAFQGFYFAKQYNKEKEYSKRVYIAFFYENQDIEKVDVIARLAGEVGLDKYQCLQKLEEGKYKEMQYYYIKEAEDDKIEIVPTFTIGDSRLEGLISKEEFEKVIENEIKKS</sequence>
<dbReference type="SUPFAM" id="SSF52833">
    <property type="entry name" value="Thioredoxin-like"/>
    <property type="match status" value="1"/>
</dbReference>
<dbReference type="Pfam" id="PF01323">
    <property type="entry name" value="DSBA"/>
    <property type="match status" value="1"/>
</dbReference>
<dbReference type="EMBL" id="CP081135">
    <property type="protein sequence ID" value="UEL47860.1"/>
    <property type="molecule type" value="Genomic_DNA"/>
</dbReference>
<accession>A0AAX2ZGG2</accession>
<dbReference type="GO" id="GO:0016491">
    <property type="term" value="F:oxidoreductase activity"/>
    <property type="evidence" value="ECO:0007669"/>
    <property type="project" value="InterPro"/>
</dbReference>
<organism evidence="2 3">
    <name type="scientific">Terrisporobacter hibernicus</name>
    <dbReference type="NCBI Taxonomy" id="2813371"/>
    <lineage>
        <taxon>Bacteria</taxon>
        <taxon>Bacillati</taxon>
        <taxon>Bacillota</taxon>
        <taxon>Clostridia</taxon>
        <taxon>Peptostreptococcales</taxon>
        <taxon>Peptostreptococcaceae</taxon>
        <taxon>Terrisporobacter</taxon>
    </lineage>
</organism>
<dbReference type="AlphaFoldDB" id="A0AAX2ZGG2"/>
<dbReference type="InterPro" id="IPR036249">
    <property type="entry name" value="Thioredoxin-like_sf"/>
</dbReference>
<dbReference type="PANTHER" id="PTHR13887">
    <property type="entry name" value="GLUTATHIONE S-TRANSFERASE KAPPA"/>
    <property type="match status" value="1"/>
</dbReference>
<reference evidence="2 3" key="1">
    <citation type="journal article" date="2023" name="Int. J. Syst. Evol. Microbiol.">
        <title>Terrisporobacter hibernicus sp. nov., isolated from bovine faeces in Northern Ireland.</title>
        <authorList>
            <person name="Mitchell M."/>
            <person name="Nguyen S.V."/>
            <person name="Connor M."/>
            <person name="Fairley D.J."/>
            <person name="Donoghue O."/>
            <person name="Marshall H."/>
            <person name="Koolman L."/>
            <person name="McMullan G."/>
            <person name="Schaffer K.E."/>
            <person name="McGrath J.W."/>
            <person name="Fanning S."/>
        </authorList>
    </citation>
    <scope>NUCLEOTIDE SEQUENCE [LARGE SCALE GENOMIC DNA]</scope>
    <source>
        <strain evidence="2 3">MCA3</strain>
    </source>
</reference>
<proteinExistence type="predicted"/>
<keyword evidence="3" id="KW-1185">Reference proteome</keyword>